<reference evidence="5" key="1">
    <citation type="submission" date="2025-08" db="UniProtKB">
        <authorList>
            <consortium name="Ensembl"/>
        </authorList>
    </citation>
    <scope>IDENTIFICATION</scope>
</reference>
<evidence type="ECO:0000313" key="5">
    <source>
        <dbReference type="Ensembl" id="ENSEBUP00000002547.1"/>
    </source>
</evidence>
<evidence type="ECO:0000256" key="1">
    <source>
        <dbReference type="ARBA" id="ARBA00022741"/>
    </source>
</evidence>
<evidence type="ECO:0000256" key="3">
    <source>
        <dbReference type="SAM" id="Phobius"/>
    </source>
</evidence>
<dbReference type="Gene3D" id="3.40.50.300">
    <property type="entry name" value="P-loop containing nucleotide triphosphate hydrolases"/>
    <property type="match status" value="1"/>
</dbReference>
<dbReference type="GO" id="GO:0005525">
    <property type="term" value="F:GTP binding"/>
    <property type="evidence" value="ECO:0007669"/>
    <property type="project" value="UniProtKB-KW"/>
</dbReference>
<evidence type="ECO:0000313" key="6">
    <source>
        <dbReference type="Proteomes" id="UP000694388"/>
    </source>
</evidence>
<organism evidence="5 6">
    <name type="scientific">Eptatretus burgeri</name>
    <name type="common">Inshore hagfish</name>
    <dbReference type="NCBI Taxonomy" id="7764"/>
    <lineage>
        <taxon>Eukaryota</taxon>
        <taxon>Metazoa</taxon>
        <taxon>Chordata</taxon>
        <taxon>Craniata</taxon>
        <taxon>Vertebrata</taxon>
        <taxon>Cyclostomata</taxon>
        <taxon>Myxini</taxon>
        <taxon>Myxiniformes</taxon>
        <taxon>Myxinidae</taxon>
        <taxon>Eptatretinae</taxon>
        <taxon>Eptatretus</taxon>
    </lineage>
</organism>
<dbReference type="PROSITE" id="PS51719">
    <property type="entry name" value="G_SEPTIN"/>
    <property type="match status" value="1"/>
</dbReference>
<sequence length="287" mass="32792">MRNRPRAEGLIPKNKTILPFGYVGIDAVFQQMKRRAMKRGLALNLLIVGEFPKLHVVHLQLWGSGMVYFGAGLTCWTPILRFISEQYEQYLVEERRLHRKCHVPDTRVHCCLYCIPPSGHMLRPLDVEVLKRLSPVVNLVPVISKADALTPTERTTFRHQIQADMAAHGIDFFPQIILDEDPLTTAGNQALRMPFAVVGSEVEHEQDGTNVLGRKTSWGIIEVENPAHCEFVHLRDLLIRSHMQDMKDVTEKVLYEAYRTRRLAESDKQSDGLLSNGSQHLFNESYL</sequence>
<keyword evidence="3" id="KW-0472">Membrane</keyword>
<reference evidence="5" key="2">
    <citation type="submission" date="2025-09" db="UniProtKB">
        <authorList>
            <consortium name="Ensembl"/>
        </authorList>
    </citation>
    <scope>IDENTIFICATION</scope>
</reference>
<proteinExistence type="predicted"/>
<dbReference type="Pfam" id="PF00735">
    <property type="entry name" value="Septin"/>
    <property type="match status" value="1"/>
</dbReference>
<accession>A0A8C4N714</accession>
<dbReference type="GeneTree" id="ENSGT00940000158310"/>
<keyword evidence="2" id="KW-0342">GTP-binding</keyword>
<dbReference type="PIRSF" id="PIRSF006698">
    <property type="entry name" value="Septin"/>
    <property type="match status" value="1"/>
</dbReference>
<evidence type="ECO:0000259" key="4">
    <source>
        <dbReference type="PROSITE" id="PS51719"/>
    </source>
</evidence>
<dbReference type="PANTHER" id="PTHR18884">
    <property type="entry name" value="SEPTIN"/>
    <property type="match status" value="1"/>
</dbReference>
<dbReference type="AlphaFoldDB" id="A0A8C4N714"/>
<evidence type="ECO:0000256" key="2">
    <source>
        <dbReference type="ARBA" id="ARBA00023134"/>
    </source>
</evidence>
<dbReference type="Ensembl" id="ENSEBUT00000002904.1">
    <property type="protein sequence ID" value="ENSEBUP00000002547.1"/>
    <property type="gene ID" value="ENSEBUG00000001917.1"/>
</dbReference>
<keyword evidence="1" id="KW-0547">Nucleotide-binding</keyword>
<keyword evidence="3" id="KW-1133">Transmembrane helix</keyword>
<keyword evidence="6" id="KW-1185">Reference proteome</keyword>
<dbReference type="Proteomes" id="UP000694388">
    <property type="component" value="Unplaced"/>
</dbReference>
<dbReference type="InterPro" id="IPR027417">
    <property type="entry name" value="P-loop_NTPase"/>
</dbReference>
<protein>
    <submittedName>
        <fullName evidence="5">Septin 12</fullName>
    </submittedName>
</protein>
<dbReference type="InterPro" id="IPR030379">
    <property type="entry name" value="G_SEPTIN_dom"/>
</dbReference>
<dbReference type="InterPro" id="IPR016491">
    <property type="entry name" value="Septin"/>
</dbReference>
<name>A0A8C4N714_EPTBU</name>
<dbReference type="CDD" id="cd01850">
    <property type="entry name" value="CDC_Septin"/>
    <property type="match status" value="1"/>
</dbReference>
<keyword evidence="3" id="KW-0812">Transmembrane</keyword>
<feature type="domain" description="Septin-type G" evidence="4">
    <location>
        <begin position="1"/>
        <end position="265"/>
    </location>
</feature>
<dbReference type="SUPFAM" id="SSF52540">
    <property type="entry name" value="P-loop containing nucleoside triphosphate hydrolases"/>
    <property type="match status" value="1"/>
</dbReference>
<feature type="transmembrane region" description="Helical" evidence="3">
    <location>
        <begin position="41"/>
        <end position="59"/>
    </location>
</feature>